<evidence type="ECO:0000259" key="5">
    <source>
        <dbReference type="Pfam" id="PF25553"/>
    </source>
</evidence>
<dbReference type="AlphaFoldDB" id="A0A7I8IB80"/>
<evidence type="ECO:0000313" key="6">
    <source>
        <dbReference type="EMBL" id="CAA2615072.1"/>
    </source>
</evidence>
<dbReference type="InterPro" id="IPR058039">
    <property type="entry name" value="At3g05675-like_ankyrin"/>
</dbReference>
<accession>A0A7I8IB80</accession>
<evidence type="ECO:0000256" key="2">
    <source>
        <dbReference type="ARBA" id="ARBA00004906"/>
    </source>
</evidence>
<evidence type="ECO:0000256" key="3">
    <source>
        <dbReference type="ARBA" id="ARBA00022786"/>
    </source>
</evidence>
<evidence type="ECO:0000256" key="4">
    <source>
        <dbReference type="SAM" id="MobiDB-lite"/>
    </source>
</evidence>
<dbReference type="GO" id="GO:0016567">
    <property type="term" value="P:protein ubiquitination"/>
    <property type="evidence" value="ECO:0007669"/>
    <property type="project" value="UniProtKB-UniPathway"/>
</dbReference>
<comment type="pathway">
    <text evidence="2">Protein modification; protein ubiquitination.</text>
</comment>
<comment type="function">
    <text evidence="1">May act as a substrate-specific adapter of an E3 ubiquitin-protein ligase complex (CUL3-RBX1-BTB) which mediates the ubiquitination and subsequent proteasomal degradation of target proteins.</text>
</comment>
<dbReference type="PANTHER" id="PTHR31060:SF32">
    <property type="entry name" value="BTB_POZ DOMAIN PLANT PROTEIN"/>
    <property type="match status" value="1"/>
</dbReference>
<evidence type="ECO:0000313" key="7">
    <source>
        <dbReference type="Proteomes" id="UP001189122"/>
    </source>
</evidence>
<dbReference type="Pfam" id="PF25553">
    <property type="entry name" value="BTB-POZ_ANK-like"/>
    <property type="match status" value="1"/>
</dbReference>
<dbReference type="EMBL" id="LR743588">
    <property type="protein sequence ID" value="CAA2615072.1"/>
    <property type="molecule type" value="Genomic_DNA"/>
</dbReference>
<evidence type="ECO:0000256" key="1">
    <source>
        <dbReference type="ARBA" id="ARBA00002668"/>
    </source>
</evidence>
<protein>
    <recommendedName>
        <fullName evidence="5">At3g05675-like ankyrin-like domain-containing protein</fullName>
    </recommendedName>
</protein>
<feature type="region of interest" description="Disordered" evidence="4">
    <location>
        <begin position="64"/>
        <end position="136"/>
    </location>
</feature>
<organism evidence="6">
    <name type="scientific">Spirodela intermedia</name>
    <name type="common">Intermediate duckweed</name>
    <dbReference type="NCBI Taxonomy" id="51605"/>
    <lineage>
        <taxon>Eukaryota</taxon>
        <taxon>Viridiplantae</taxon>
        <taxon>Streptophyta</taxon>
        <taxon>Embryophyta</taxon>
        <taxon>Tracheophyta</taxon>
        <taxon>Spermatophyta</taxon>
        <taxon>Magnoliopsida</taxon>
        <taxon>Liliopsida</taxon>
        <taxon>Araceae</taxon>
        <taxon>Lemnoideae</taxon>
        <taxon>Spirodela</taxon>
    </lineage>
</organism>
<proteinExistence type="predicted"/>
<dbReference type="EMBL" id="CACRZD030000001">
    <property type="protein sequence ID" value="CAA6654840.1"/>
    <property type="molecule type" value="Genomic_DNA"/>
</dbReference>
<dbReference type="UniPathway" id="UPA00143"/>
<dbReference type="InterPro" id="IPR038920">
    <property type="entry name" value="At3g05675-like"/>
</dbReference>
<sequence length="514" mass="56690">MAAAAAAAAAAADHILKSGDVSTMIRQGFLSSPMSPARISPAASPPPPRATLFFFFSPAAAAATDDNDDDDDHHHHHHPLRYDRRGGALPAPANSGDQGPSGPLRQPEEDPAAGEGRRHPRRGKYPDGGAGDVELTVSSGDGFRVSLTVHRSKLAGAPAGAAHAVEICDCDDAVVYVEAVALMYCHQPRQKLAGETISKVLALLKLLPAGVGGDTLRRGVAACLEHLESAPWTEDEEEKVVAALRQLRLPQPASEVLVRVSVDPGWVLQAKDDKARREMKNLISGLLQEDDHHPHRRSSAEVSKETFYQLCHQCLNSLLVCLSEAADAEDGGRDRGTLMAEISREADNHAVDRRPPRPQERGEEFVWLWADQMELAKLHSKIPSMYRFEISRVTAQLCVAVGRGQILVSREAKSSLLRTWLEALYEDFGWMRRASRTFDKKLVEEGLCQTILTLPMPQQQAILLDWFDRFLNKGDDCPDIQKAFQIWWRRAFVRQYVGAEDNSQLQVALCMYPT</sequence>
<feature type="domain" description="At3g05675-like ankyrin-like" evidence="5">
    <location>
        <begin position="268"/>
        <end position="494"/>
    </location>
</feature>
<gene>
    <name evidence="6" type="ORF">SI7747_01001430</name>
</gene>
<keyword evidence="3" id="KW-0833">Ubl conjugation pathway</keyword>
<name>A0A7I8IB80_SPIIN</name>
<dbReference type="PANTHER" id="PTHR31060">
    <property type="entry name" value="OSJNBA0011J08.25 PROTEIN-RELATED"/>
    <property type="match status" value="1"/>
</dbReference>
<reference evidence="6 7" key="1">
    <citation type="submission" date="2019-12" db="EMBL/GenBank/DDBJ databases">
        <authorList>
            <person name="Scholz U."/>
            <person name="Mascher M."/>
            <person name="Fiebig A."/>
        </authorList>
    </citation>
    <scope>NUCLEOTIDE SEQUENCE</scope>
</reference>
<keyword evidence="7" id="KW-1185">Reference proteome</keyword>
<dbReference type="Proteomes" id="UP001189122">
    <property type="component" value="Unassembled WGS sequence"/>
</dbReference>